<keyword evidence="1" id="KW-0560">Oxidoreductase</keyword>
<dbReference type="InterPro" id="IPR013112">
    <property type="entry name" value="FAD-bd_8"/>
</dbReference>
<dbReference type="SUPFAM" id="SSF63380">
    <property type="entry name" value="Riboflavin synthase domain-like"/>
    <property type="match status" value="1"/>
</dbReference>
<reference evidence="3" key="4">
    <citation type="submission" date="2019-03" db="UniProtKB">
        <authorList>
            <consortium name="EnsemblPlants"/>
        </authorList>
    </citation>
    <scope>IDENTIFICATION</scope>
</reference>
<reference evidence="4" key="1">
    <citation type="journal article" date="2014" name="Science">
        <title>Ancient hybridizations among the ancestral genomes of bread wheat.</title>
        <authorList>
            <consortium name="International Wheat Genome Sequencing Consortium,"/>
            <person name="Marcussen T."/>
            <person name="Sandve S.R."/>
            <person name="Heier L."/>
            <person name="Spannagl M."/>
            <person name="Pfeifer M."/>
            <person name="Jakobsen K.S."/>
            <person name="Wulff B.B."/>
            <person name="Steuernagel B."/>
            <person name="Mayer K.F."/>
            <person name="Olsen O.A."/>
        </authorList>
    </citation>
    <scope>NUCLEOTIDE SEQUENCE [LARGE SCALE GENOMIC DNA]</scope>
    <source>
        <strain evidence="4">cv. AL8/78</strain>
    </source>
</reference>
<dbReference type="InterPro" id="IPR017938">
    <property type="entry name" value="Riboflavin_synthase-like_b-brl"/>
</dbReference>
<dbReference type="Gramene" id="AET1Gv20693500.28">
    <property type="protein sequence ID" value="AET1Gv20693500.28"/>
    <property type="gene ID" value="AET1Gv20693500"/>
</dbReference>
<protein>
    <recommendedName>
        <fullName evidence="2">FAD-binding 8 domain-containing protein</fullName>
    </recommendedName>
</protein>
<evidence type="ECO:0000313" key="3">
    <source>
        <dbReference type="EnsemblPlants" id="AET1Gv20693500.28"/>
    </source>
</evidence>
<dbReference type="Proteomes" id="UP000015105">
    <property type="component" value="Chromosome 1D"/>
</dbReference>
<evidence type="ECO:0000259" key="2">
    <source>
        <dbReference type="Pfam" id="PF08022"/>
    </source>
</evidence>
<reference evidence="4" key="2">
    <citation type="journal article" date="2017" name="Nat. Plants">
        <title>The Aegilops tauschii genome reveals multiple impacts of transposons.</title>
        <authorList>
            <person name="Zhao G."/>
            <person name="Zou C."/>
            <person name="Li K."/>
            <person name="Wang K."/>
            <person name="Li T."/>
            <person name="Gao L."/>
            <person name="Zhang X."/>
            <person name="Wang H."/>
            <person name="Yang Z."/>
            <person name="Liu X."/>
            <person name="Jiang W."/>
            <person name="Mao L."/>
            <person name="Kong X."/>
            <person name="Jiao Y."/>
            <person name="Jia J."/>
        </authorList>
    </citation>
    <scope>NUCLEOTIDE SEQUENCE [LARGE SCALE GENOMIC DNA]</scope>
    <source>
        <strain evidence="4">cv. AL8/78</strain>
    </source>
</reference>
<dbReference type="GO" id="GO:0016174">
    <property type="term" value="F:NAD(P)H oxidase H2O2-forming activity"/>
    <property type="evidence" value="ECO:0007669"/>
    <property type="project" value="TreeGrafter"/>
</dbReference>
<dbReference type="Pfam" id="PF08022">
    <property type="entry name" value="FAD_binding_8"/>
    <property type="match status" value="1"/>
</dbReference>
<dbReference type="AlphaFoldDB" id="A0A452ZAY8"/>
<accession>A0A452ZAY8</accession>
<dbReference type="PANTHER" id="PTHR11972">
    <property type="entry name" value="NADPH OXIDASE"/>
    <property type="match status" value="1"/>
</dbReference>
<sequence>RELVIMVLCVMQAAIYPGNVLSLYMKKPSSFKYKSGMYLFVKCPDVSPFEWYHPIIHIFQVTSFPRLWLQNFLQCLQASLLHHLCTWGRLLECTYPHIR</sequence>
<keyword evidence="4" id="KW-1185">Reference proteome</keyword>
<proteinExistence type="predicted"/>
<dbReference type="PANTHER" id="PTHR11972:SF133">
    <property type="entry name" value="OS05G0465800 PROTEIN"/>
    <property type="match status" value="1"/>
</dbReference>
<organism evidence="3 4">
    <name type="scientific">Aegilops tauschii subsp. strangulata</name>
    <name type="common">Goatgrass</name>
    <dbReference type="NCBI Taxonomy" id="200361"/>
    <lineage>
        <taxon>Eukaryota</taxon>
        <taxon>Viridiplantae</taxon>
        <taxon>Streptophyta</taxon>
        <taxon>Embryophyta</taxon>
        <taxon>Tracheophyta</taxon>
        <taxon>Spermatophyta</taxon>
        <taxon>Magnoliopsida</taxon>
        <taxon>Liliopsida</taxon>
        <taxon>Poales</taxon>
        <taxon>Poaceae</taxon>
        <taxon>BOP clade</taxon>
        <taxon>Pooideae</taxon>
        <taxon>Triticodae</taxon>
        <taxon>Triticeae</taxon>
        <taxon>Triticinae</taxon>
        <taxon>Aegilops</taxon>
    </lineage>
</organism>
<feature type="domain" description="FAD-binding 8" evidence="2">
    <location>
        <begin position="10"/>
        <end position="64"/>
    </location>
</feature>
<reference evidence="3" key="3">
    <citation type="journal article" date="2017" name="Nature">
        <title>Genome sequence of the progenitor of the wheat D genome Aegilops tauschii.</title>
        <authorList>
            <person name="Luo M.C."/>
            <person name="Gu Y.Q."/>
            <person name="Puiu D."/>
            <person name="Wang H."/>
            <person name="Twardziok S.O."/>
            <person name="Deal K.R."/>
            <person name="Huo N."/>
            <person name="Zhu T."/>
            <person name="Wang L."/>
            <person name="Wang Y."/>
            <person name="McGuire P.E."/>
            <person name="Liu S."/>
            <person name="Long H."/>
            <person name="Ramasamy R.K."/>
            <person name="Rodriguez J.C."/>
            <person name="Van S.L."/>
            <person name="Yuan L."/>
            <person name="Wang Z."/>
            <person name="Xia Z."/>
            <person name="Xiao L."/>
            <person name="Anderson O.D."/>
            <person name="Ouyang S."/>
            <person name="Liang Y."/>
            <person name="Zimin A.V."/>
            <person name="Pertea G."/>
            <person name="Qi P."/>
            <person name="Bennetzen J.L."/>
            <person name="Dai X."/>
            <person name="Dawson M.W."/>
            <person name="Muller H.G."/>
            <person name="Kugler K."/>
            <person name="Rivarola-Duarte L."/>
            <person name="Spannagl M."/>
            <person name="Mayer K.F.X."/>
            <person name="Lu F.H."/>
            <person name="Bevan M.W."/>
            <person name="Leroy P."/>
            <person name="Li P."/>
            <person name="You F.M."/>
            <person name="Sun Q."/>
            <person name="Liu Z."/>
            <person name="Lyons E."/>
            <person name="Wicker T."/>
            <person name="Salzberg S.L."/>
            <person name="Devos K.M."/>
            <person name="Dvorak J."/>
        </authorList>
    </citation>
    <scope>NUCLEOTIDE SEQUENCE [LARGE SCALE GENOMIC DNA]</scope>
    <source>
        <strain evidence="3">cv. AL8/78</strain>
    </source>
</reference>
<dbReference type="InterPro" id="IPR050369">
    <property type="entry name" value="RBOH/FRE"/>
</dbReference>
<evidence type="ECO:0000256" key="1">
    <source>
        <dbReference type="ARBA" id="ARBA00023002"/>
    </source>
</evidence>
<dbReference type="EnsemblPlants" id="AET1Gv20693500.28">
    <property type="protein sequence ID" value="AET1Gv20693500.28"/>
    <property type="gene ID" value="AET1Gv20693500"/>
</dbReference>
<evidence type="ECO:0000313" key="4">
    <source>
        <dbReference type="Proteomes" id="UP000015105"/>
    </source>
</evidence>
<dbReference type="GO" id="GO:0005886">
    <property type="term" value="C:plasma membrane"/>
    <property type="evidence" value="ECO:0007669"/>
    <property type="project" value="TreeGrafter"/>
</dbReference>
<reference evidence="3" key="5">
    <citation type="journal article" date="2021" name="G3 (Bethesda)">
        <title>Aegilops tauschii genome assembly Aet v5.0 features greater sequence contiguity and improved annotation.</title>
        <authorList>
            <person name="Wang L."/>
            <person name="Zhu T."/>
            <person name="Rodriguez J.C."/>
            <person name="Deal K.R."/>
            <person name="Dubcovsky J."/>
            <person name="McGuire P.E."/>
            <person name="Lux T."/>
            <person name="Spannagl M."/>
            <person name="Mayer K.F.X."/>
            <person name="Baldrich P."/>
            <person name="Meyers B.C."/>
            <person name="Huo N."/>
            <person name="Gu Y.Q."/>
            <person name="Zhou H."/>
            <person name="Devos K.M."/>
            <person name="Bennetzen J.L."/>
            <person name="Unver T."/>
            <person name="Budak H."/>
            <person name="Gulick P.J."/>
            <person name="Galiba G."/>
            <person name="Kalapos B."/>
            <person name="Nelson D.R."/>
            <person name="Li P."/>
            <person name="You F.M."/>
            <person name="Luo M.C."/>
            <person name="Dvorak J."/>
        </authorList>
    </citation>
    <scope>NUCLEOTIDE SEQUENCE [LARGE SCALE GENOMIC DNA]</scope>
    <source>
        <strain evidence="3">cv. AL8/78</strain>
    </source>
</reference>
<name>A0A452ZAY8_AEGTS</name>